<feature type="region of interest" description="Disordered" evidence="6">
    <location>
        <begin position="173"/>
        <end position="206"/>
    </location>
</feature>
<keyword evidence="4" id="KW-0805">Transcription regulation</keyword>
<dbReference type="STRING" id="4555.A0A368S1C0"/>
<keyword evidence="5" id="KW-0804">Transcription</keyword>
<gene>
    <name evidence="8" type="ORF">SETIT_7G295100v2</name>
</gene>
<keyword evidence="2" id="KW-0863">Zinc-finger</keyword>
<dbReference type="Pfam" id="PF23121">
    <property type="entry name" value="SPOC_AIPP2"/>
    <property type="match status" value="1"/>
</dbReference>
<evidence type="ECO:0000256" key="4">
    <source>
        <dbReference type="ARBA" id="ARBA00023015"/>
    </source>
</evidence>
<dbReference type="PANTHER" id="PTHR33304:SF49">
    <property type="entry name" value="OS12G0161500 PROTEIN"/>
    <property type="match status" value="1"/>
</dbReference>
<dbReference type="InterPro" id="IPR049914">
    <property type="entry name" value="PHD1-3/5-6"/>
</dbReference>
<dbReference type="PANTHER" id="PTHR33304">
    <property type="match status" value="1"/>
</dbReference>
<reference evidence="8" key="2">
    <citation type="submission" date="2015-07" db="EMBL/GenBank/DDBJ databases">
        <authorList>
            <person name="Noorani M."/>
        </authorList>
    </citation>
    <scope>NUCLEOTIDE SEQUENCE</scope>
    <source>
        <strain evidence="8">Yugu1</strain>
    </source>
</reference>
<dbReference type="InterPro" id="IPR056280">
    <property type="entry name" value="AIPP2-like_SPOC"/>
</dbReference>
<dbReference type="GO" id="GO:0034244">
    <property type="term" value="P:negative regulation of transcription elongation by RNA polymerase II"/>
    <property type="evidence" value="ECO:0007669"/>
    <property type="project" value="InterPro"/>
</dbReference>
<organism evidence="8">
    <name type="scientific">Setaria italica</name>
    <name type="common">Foxtail millet</name>
    <name type="synonym">Panicum italicum</name>
    <dbReference type="NCBI Taxonomy" id="4555"/>
    <lineage>
        <taxon>Eukaryota</taxon>
        <taxon>Viridiplantae</taxon>
        <taxon>Streptophyta</taxon>
        <taxon>Embryophyta</taxon>
        <taxon>Tracheophyta</taxon>
        <taxon>Spermatophyta</taxon>
        <taxon>Magnoliopsida</taxon>
        <taxon>Liliopsida</taxon>
        <taxon>Poales</taxon>
        <taxon>Poaceae</taxon>
        <taxon>PACMAD clade</taxon>
        <taxon>Panicoideae</taxon>
        <taxon>Panicodae</taxon>
        <taxon>Paniceae</taxon>
        <taxon>Cenchrinae</taxon>
        <taxon>Setaria</taxon>
    </lineage>
</organism>
<dbReference type="OrthoDB" id="787165at2759"/>
<evidence type="ECO:0000256" key="5">
    <source>
        <dbReference type="ARBA" id="ARBA00023163"/>
    </source>
</evidence>
<sequence>MENQRQHSSSFGPKLRMSTKSKAANGSMRRKPRFNSKRMNNIIKDMERRKAYMPNMRKMNARSGVGVKDNAHIHSGKKPCGSDKKDQDGINRIAEVNILPQKDSRAGQSSDVLPLKNGASKSKQSLSHISKNARQSPTSRLDNDLIPLMDIKSSHPLRVENVLPSICSKELENPTPFHSKDGSNATKDGSNTNLGLRKQSHSGTSHHVDVELMAKSAHQARNADLELMAKSAHQARNVDLELMAKSAHQARNVYASSSDDDTLGPKSNGGQESNVRKDSKEISRPLKCKRVSRGSNIPFASETLKASCKDKNCAIVSSKDVAQSEFTKTCLHKKDQPSGYVGKNNDVNSKRKKVEGRLTTCDNDDYTRVVQQDNLTCGTIKRRRCMAPNEVGDEVDGCNKNLMGVDSTITLTPQEALLKKQQCNYCSKPICEPSWKGIFKIDGKEYISLAGHLSTKSCEKVWELSKSLPPVVEVERVSRLVAWPSVWKASKPSSDNIGLYFLHENMRNVEELDQLVKEVVENDLLLRAVVNEAEMLIFPSVLLPKRYQTFQAKYYLWAVFKPREDKGDVLAEPLNGTGHRAQATCLKPAI</sequence>
<dbReference type="GO" id="GO:0140566">
    <property type="term" value="F:histone reader activity"/>
    <property type="evidence" value="ECO:0007669"/>
    <property type="project" value="InterPro"/>
</dbReference>
<reference evidence="8" key="1">
    <citation type="journal article" date="2012" name="Nat. Biotechnol.">
        <title>Reference genome sequence of the model plant Setaria.</title>
        <authorList>
            <person name="Bennetzen J.L."/>
            <person name="Schmutz J."/>
            <person name="Wang H."/>
            <person name="Percifield R."/>
            <person name="Hawkins J."/>
            <person name="Pontaroli A.C."/>
            <person name="Estep M."/>
            <person name="Feng L."/>
            <person name="Vaughn J.N."/>
            <person name="Grimwood J."/>
            <person name="Jenkins J."/>
            <person name="Barry K."/>
            <person name="Lindquist E."/>
            <person name="Hellsten U."/>
            <person name="Deshpande S."/>
            <person name="Wang X."/>
            <person name="Wu X."/>
            <person name="Mitros T."/>
            <person name="Triplett J."/>
            <person name="Yang X."/>
            <person name="Ye C.Y."/>
            <person name="Mauro-Herrera M."/>
            <person name="Wang L."/>
            <person name="Li P."/>
            <person name="Sharma M."/>
            <person name="Sharma R."/>
            <person name="Ronald P.C."/>
            <person name="Panaud O."/>
            <person name="Kellogg E.A."/>
            <person name="Brutnell T.P."/>
            <person name="Doust A.N."/>
            <person name="Tuskan G.A."/>
            <person name="Rokhsar D."/>
            <person name="Devos K.M."/>
        </authorList>
    </citation>
    <scope>NUCLEOTIDE SEQUENCE [LARGE SCALE GENOMIC DNA]</scope>
    <source>
        <strain evidence="8">Yugu1</strain>
    </source>
</reference>
<feature type="region of interest" description="Disordered" evidence="6">
    <location>
        <begin position="1"/>
        <end position="42"/>
    </location>
</feature>
<accession>A0A368S1C0</accession>
<feature type="region of interest" description="Disordered" evidence="6">
    <location>
        <begin position="61"/>
        <end position="141"/>
    </location>
</feature>
<feature type="compositionally biased region" description="Basic and acidic residues" evidence="6">
    <location>
        <begin position="274"/>
        <end position="284"/>
    </location>
</feature>
<evidence type="ECO:0000256" key="2">
    <source>
        <dbReference type="ARBA" id="ARBA00022771"/>
    </source>
</evidence>
<evidence type="ECO:0000256" key="3">
    <source>
        <dbReference type="ARBA" id="ARBA00022833"/>
    </source>
</evidence>
<feature type="compositionally biased region" description="Polar residues" evidence="6">
    <location>
        <begin position="1"/>
        <end position="11"/>
    </location>
</feature>
<feature type="region of interest" description="Disordered" evidence="6">
    <location>
        <begin position="251"/>
        <end position="286"/>
    </location>
</feature>
<evidence type="ECO:0000259" key="7">
    <source>
        <dbReference type="Pfam" id="PF23121"/>
    </source>
</evidence>
<dbReference type="GO" id="GO:0008270">
    <property type="term" value="F:zinc ion binding"/>
    <property type="evidence" value="ECO:0007669"/>
    <property type="project" value="UniProtKB-KW"/>
</dbReference>
<evidence type="ECO:0000313" key="8">
    <source>
        <dbReference type="EMBL" id="RCV36133.1"/>
    </source>
</evidence>
<feature type="compositionally biased region" description="Basic and acidic residues" evidence="6">
    <location>
        <begin position="80"/>
        <end position="89"/>
    </location>
</feature>
<keyword evidence="1" id="KW-0479">Metal-binding</keyword>
<evidence type="ECO:0000256" key="1">
    <source>
        <dbReference type="ARBA" id="ARBA00022723"/>
    </source>
</evidence>
<evidence type="ECO:0000256" key="6">
    <source>
        <dbReference type="SAM" id="MobiDB-lite"/>
    </source>
</evidence>
<name>A0A368S1C0_SETIT</name>
<keyword evidence="3" id="KW-0862">Zinc</keyword>
<feature type="compositionally biased region" description="Polar residues" evidence="6">
    <location>
        <begin position="119"/>
        <end position="140"/>
    </location>
</feature>
<dbReference type="EMBL" id="CM003534">
    <property type="protein sequence ID" value="RCV36133.1"/>
    <property type="molecule type" value="Genomic_DNA"/>
</dbReference>
<protein>
    <recommendedName>
        <fullName evidence="7">AIPP2-like SPOC-like domain-containing protein</fullName>
    </recommendedName>
</protein>
<dbReference type="AlphaFoldDB" id="A0A368S1C0"/>
<proteinExistence type="predicted"/>
<feature type="domain" description="AIPP2-like SPOC-like" evidence="7">
    <location>
        <begin position="435"/>
        <end position="560"/>
    </location>
</feature>
<feature type="compositionally biased region" description="Polar residues" evidence="6">
    <location>
        <begin position="182"/>
        <end position="194"/>
    </location>
</feature>
<dbReference type="EMBL" id="CM003534">
    <property type="protein sequence ID" value="RCV36132.1"/>
    <property type="molecule type" value="Genomic_DNA"/>
</dbReference>